<dbReference type="InterPro" id="IPR011051">
    <property type="entry name" value="RmlC_Cupin_sf"/>
</dbReference>
<feature type="domain" description="Cupin type-2" evidence="2">
    <location>
        <begin position="61"/>
        <end position="123"/>
    </location>
</feature>
<dbReference type="InterPro" id="IPR013096">
    <property type="entry name" value="Cupin_2"/>
</dbReference>
<evidence type="ECO:0000259" key="2">
    <source>
        <dbReference type="Pfam" id="PF07883"/>
    </source>
</evidence>
<dbReference type="EMBL" id="SOAN01000003">
    <property type="protein sequence ID" value="TDS86438.1"/>
    <property type="molecule type" value="Genomic_DNA"/>
</dbReference>
<feature type="region of interest" description="Disordered" evidence="1">
    <location>
        <begin position="1"/>
        <end position="40"/>
    </location>
</feature>
<evidence type="ECO:0000256" key="1">
    <source>
        <dbReference type="SAM" id="MobiDB-lite"/>
    </source>
</evidence>
<keyword evidence="4" id="KW-1185">Reference proteome</keyword>
<dbReference type="RefSeq" id="WP_133726010.1">
    <property type="nucleotide sequence ID" value="NZ_SOAN01000003.1"/>
</dbReference>
<evidence type="ECO:0000313" key="4">
    <source>
        <dbReference type="Proteomes" id="UP000294506"/>
    </source>
</evidence>
<dbReference type="InterPro" id="IPR014710">
    <property type="entry name" value="RmlC-like_jellyroll"/>
</dbReference>
<dbReference type="Pfam" id="PF07883">
    <property type="entry name" value="Cupin_2"/>
    <property type="match status" value="1"/>
</dbReference>
<gene>
    <name evidence="3" type="ORF">EV640_103128</name>
</gene>
<accession>A0A4R7G5B9</accession>
<name>A0A4R7G5B9_9MICC</name>
<dbReference type="SUPFAM" id="SSF51182">
    <property type="entry name" value="RmlC-like cupins"/>
    <property type="match status" value="1"/>
</dbReference>
<protein>
    <submittedName>
        <fullName evidence="3">Cupin domain</fullName>
    </submittedName>
</protein>
<dbReference type="Proteomes" id="UP000294506">
    <property type="component" value="Unassembled WGS sequence"/>
</dbReference>
<feature type="compositionally biased region" description="Low complexity" evidence="1">
    <location>
        <begin position="9"/>
        <end position="31"/>
    </location>
</feature>
<comment type="caution">
    <text evidence="3">The sequence shown here is derived from an EMBL/GenBank/DDBJ whole genome shotgun (WGS) entry which is preliminary data.</text>
</comment>
<organism evidence="3 4">
    <name type="scientific">Nesterenkonia aurantiaca</name>
    <dbReference type="NCBI Taxonomy" id="1436010"/>
    <lineage>
        <taxon>Bacteria</taxon>
        <taxon>Bacillati</taxon>
        <taxon>Actinomycetota</taxon>
        <taxon>Actinomycetes</taxon>
        <taxon>Micrococcales</taxon>
        <taxon>Micrococcaceae</taxon>
        <taxon>Nesterenkonia</taxon>
    </lineage>
</organism>
<proteinExistence type="predicted"/>
<sequence>MNHQTPAHTPGQAPAQTPGQAPAQTPGQAPPSRSLPRFPGGTSLSQLCVYDWETSDGLHGGSPHLHTLSTEAYVVTSGRGEVHTISAAGPAVDELAAGSLLWFTPGTVHRLVNHDQLQMQVIMSNAGLPEAGDAVLTFPEEILADPQRYRDAVALPAEADQDGRAEAARARRDLAIEGHRQLLSRIEVQGPQAMQHFHALAVGLVRPRVRDWQQIWERSVEAETERTRAQLLALGAGNGAHLQEAAVIRGEPRPEPRLWGMCGRLQTWTGAGPEQH</sequence>
<dbReference type="AlphaFoldDB" id="A0A4R7G5B9"/>
<evidence type="ECO:0000313" key="3">
    <source>
        <dbReference type="EMBL" id="TDS86438.1"/>
    </source>
</evidence>
<reference evidence="3 4" key="1">
    <citation type="submission" date="2019-03" db="EMBL/GenBank/DDBJ databases">
        <title>Genomic Encyclopedia of Type Strains, Phase III (KMG-III): the genomes of soil and plant-associated and newly described type strains.</title>
        <authorList>
            <person name="Whitman W."/>
        </authorList>
    </citation>
    <scope>NUCLEOTIDE SEQUENCE [LARGE SCALE GENOMIC DNA]</scope>
    <source>
        <strain evidence="3 4">DSM 27373</strain>
    </source>
</reference>
<dbReference type="Gene3D" id="2.60.120.10">
    <property type="entry name" value="Jelly Rolls"/>
    <property type="match status" value="1"/>
</dbReference>